<reference evidence="3 4" key="1">
    <citation type="submission" date="2024-09" db="EMBL/GenBank/DDBJ databases">
        <title>Rethinking Asexuality: The Enigmatic Case of Functional Sexual Genes in Lepraria (Stereocaulaceae).</title>
        <authorList>
            <person name="Doellman M."/>
            <person name="Sun Y."/>
            <person name="Barcenas-Pena A."/>
            <person name="Lumbsch H.T."/>
            <person name="Grewe F."/>
        </authorList>
    </citation>
    <scope>NUCLEOTIDE SEQUENCE [LARGE SCALE GENOMIC DNA]</scope>
    <source>
        <strain evidence="3 4">Grewe 0041</strain>
    </source>
</reference>
<evidence type="ECO:0000259" key="2">
    <source>
        <dbReference type="Pfam" id="PF13002"/>
    </source>
</evidence>
<feature type="domain" description="LDB19 N-terminal" evidence="2">
    <location>
        <begin position="127"/>
        <end position="302"/>
    </location>
</feature>
<proteinExistence type="predicted"/>
<dbReference type="InterPro" id="IPR050357">
    <property type="entry name" value="Arrestin_domain-protein"/>
</dbReference>
<dbReference type="PANTHER" id="PTHR11188:SF76">
    <property type="entry name" value="PROTEIN LDB19"/>
    <property type="match status" value="1"/>
</dbReference>
<evidence type="ECO:0000313" key="3">
    <source>
        <dbReference type="EMBL" id="KAL2053079.1"/>
    </source>
</evidence>
<feature type="compositionally biased region" description="Basic and acidic residues" evidence="1">
    <location>
        <begin position="25"/>
        <end position="48"/>
    </location>
</feature>
<sequence length="453" mass="50148">MPTPTGIRNSALKASKTFKNTANPDTDRLDFESKTSADRKTRVMDIFHHKEKRNSLVPNVGRSSSPAKGSPKHSPKLAPAKPAKLVIDMESPPLVFYGNPSHSSGALLSGQLLLTVTDPEITLQTFEMFLIARVTFKKPVHKDCPNCAAKDTKLFKWKFLTEATKFKKGGHTFPFSYLLPGHIPATSHGGLGDIDYFLDCNALTTLSDNITVQRQLIVQRALQPTGDKVSIRVFPPTNLTARVILPSVIHPIGEFPISMSLTGIIDNSLRNVERRWRVRRMNWRIDEHTKIISAACSKHAQKIGGEGKGILHEEVRSLGGEDFKRGWKTDFDTQGGQIDHELTVAIKLNSHPLCDVASPTGLEAWHNLVLEIIVAEEQTATVGKKTAVPTGSARVLRMQFKLVATERCGMGISWDEEMPPMYEDVPGSPPGYTKIEDFEGDLGSDEELERLNQ</sequence>
<protein>
    <recommendedName>
        <fullName evidence="2">LDB19 N-terminal domain-containing protein</fullName>
    </recommendedName>
</protein>
<dbReference type="PANTHER" id="PTHR11188">
    <property type="entry name" value="ARRESTIN DOMAIN CONTAINING PROTEIN"/>
    <property type="match status" value="1"/>
</dbReference>
<name>A0ABR4B5F5_9LECA</name>
<evidence type="ECO:0000313" key="4">
    <source>
        <dbReference type="Proteomes" id="UP001590951"/>
    </source>
</evidence>
<feature type="compositionally biased region" description="Acidic residues" evidence="1">
    <location>
        <begin position="438"/>
        <end position="453"/>
    </location>
</feature>
<dbReference type="InterPro" id="IPR024391">
    <property type="entry name" value="LDB19_N"/>
</dbReference>
<dbReference type="Proteomes" id="UP001590951">
    <property type="component" value="Unassembled WGS sequence"/>
</dbReference>
<dbReference type="Pfam" id="PF13002">
    <property type="entry name" value="LDB19"/>
    <property type="match status" value="1"/>
</dbReference>
<gene>
    <name evidence="3" type="ORF">ABVK25_006716</name>
</gene>
<dbReference type="EMBL" id="JBHFEH010000023">
    <property type="protein sequence ID" value="KAL2053079.1"/>
    <property type="molecule type" value="Genomic_DNA"/>
</dbReference>
<accession>A0ABR4B5F5</accession>
<comment type="caution">
    <text evidence="3">The sequence shown here is derived from an EMBL/GenBank/DDBJ whole genome shotgun (WGS) entry which is preliminary data.</text>
</comment>
<evidence type="ECO:0000256" key="1">
    <source>
        <dbReference type="SAM" id="MobiDB-lite"/>
    </source>
</evidence>
<dbReference type="Gene3D" id="2.60.40.640">
    <property type="match status" value="1"/>
</dbReference>
<feature type="region of interest" description="Disordered" evidence="1">
    <location>
        <begin position="423"/>
        <end position="453"/>
    </location>
</feature>
<feature type="region of interest" description="Disordered" evidence="1">
    <location>
        <begin position="1"/>
        <end position="79"/>
    </location>
</feature>
<keyword evidence="4" id="KW-1185">Reference proteome</keyword>
<dbReference type="InterPro" id="IPR014752">
    <property type="entry name" value="Arrestin-like_C"/>
</dbReference>
<organism evidence="3 4">
    <name type="scientific">Lepraria finkii</name>
    <dbReference type="NCBI Taxonomy" id="1340010"/>
    <lineage>
        <taxon>Eukaryota</taxon>
        <taxon>Fungi</taxon>
        <taxon>Dikarya</taxon>
        <taxon>Ascomycota</taxon>
        <taxon>Pezizomycotina</taxon>
        <taxon>Lecanoromycetes</taxon>
        <taxon>OSLEUM clade</taxon>
        <taxon>Lecanoromycetidae</taxon>
        <taxon>Lecanorales</taxon>
        <taxon>Lecanorineae</taxon>
        <taxon>Stereocaulaceae</taxon>
        <taxon>Lepraria</taxon>
    </lineage>
</organism>